<evidence type="ECO:0000259" key="7">
    <source>
        <dbReference type="Pfam" id="PF00729"/>
    </source>
</evidence>
<organism evidence="8">
    <name type="scientific">TGP Carmovirus 3</name>
    <dbReference type="NCBI Taxonomy" id="944582"/>
    <lineage>
        <taxon>Viruses</taxon>
        <taxon>Riboviria</taxon>
        <taxon>Orthornavirae</taxon>
        <taxon>Kitrinoviricota</taxon>
        <taxon>Tolucaviricetes</taxon>
        <taxon>Tolivirales</taxon>
        <taxon>Tombusviridae</taxon>
    </lineage>
</organism>
<dbReference type="InterPro" id="IPR000937">
    <property type="entry name" value="Capsid_prot_S-dom_vir"/>
</dbReference>
<evidence type="ECO:0000256" key="5">
    <source>
        <dbReference type="ARBA" id="ARBA00022844"/>
    </source>
</evidence>
<keyword evidence="6" id="KW-1142">T=3 icosahedral capsid protein</keyword>
<keyword evidence="4 8" id="KW-0167">Capsid protein</keyword>
<evidence type="ECO:0000256" key="4">
    <source>
        <dbReference type="ARBA" id="ARBA00022561"/>
    </source>
</evidence>
<feature type="domain" description="Icosahedral viral capsid protein S" evidence="7">
    <location>
        <begin position="68"/>
        <end position="234"/>
    </location>
</feature>
<evidence type="ECO:0000256" key="2">
    <source>
        <dbReference type="ARBA" id="ARBA00007446"/>
    </source>
</evidence>
<protein>
    <recommendedName>
        <fullName evidence="3">Capsid protein</fullName>
    </recommendedName>
</protein>
<keyword evidence="5" id="KW-0946">Virion</keyword>
<evidence type="ECO:0000313" key="8">
    <source>
        <dbReference type="EMBL" id="ADZ73442.1"/>
    </source>
</evidence>
<sequence>MTAGASPITLSYAAQGHAWAIKLRDKGWRSLSPAQKKAARAAGIGPQPTPVIVPKVNRLVAGNPTNARRKPTDPGNANTSMTITKQEFLGTLFSGDEISTYILDPRNVKTFPNISNMAIGYNKYKITNAKLRYSSRATDSDCSIIIAYNSDSSDTPPASKLDLYSMATKHEGPSSKPLLMSLPISKETRYLRDRNTDEAKLVDSGSFHILVDGKHDGRLGELFFELTIVLSEPTFLRPASQIITGTSSRGPDIVTVDRGNTSCTIRFNAVGRFIISASGTSIKKLSQVGMEKASLSRTDSDSDSTFIAEVIASEPGASIIVEYPSGGYNQKVYVSRM</sequence>
<accession>F2YS81</accession>
<dbReference type="Gene3D" id="2.60.120.20">
    <property type="match status" value="1"/>
</dbReference>
<evidence type="ECO:0000256" key="1">
    <source>
        <dbReference type="ARBA" id="ARBA00004328"/>
    </source>
</evidence>
<proteinExistence type="inferred from homology"/>
<dbReference type="GO" id="GO:0039617">
    <property type="term" value="C:T=3 icosahedral viral capsid"/>
    <property type="evidence" value="ECO:0007669"/>
    <property type="project" value="UniProtKB-KW"/>
</dbReference>
<comment type="subcellular location">
    <subcellularLocation>
        <location evidence="1">Virion</location>
    </subcellularLocation>
</comment>
<dbReference type="Pfam" id="PF00729">
    <property type="entry name" value="Viral_coat"/>
    <property type="match status" value="1"/>
</dbReference>
<dbReference type="SUPFAM" id="SSF88633">
    <property type="entry name" value="Positive stranded ssRNA viruses"/>
    <property type="match status" value="1"/>
</dbReference>
<evidence type="ECO:0000256" key="6">
    <source>
        <dbReference type="ARBA" id="ARBA00023060"/>
    </source>
</evidence>
<dbReference type="GO" id="GO:0005198">
    <property type="term" value="F:structural molecule activity"/>
    <property type="evidence" value="ECO:0007669"/>
    <property type="project" value="InterPro"/>
</dbReference>
<reference evidence="8" key="1">
    <citation type="submission" date="2011-02" db="EMBL/GenBank/DDBJ databases">
        <title>Detection of members of the Tombusviridae in the Tallgrass Prairie Preserve.</title>
        <authorList>
            <consortium name="Plant Virus Biodiversity and Ecology Consortium"/>
            <person name="Scheets K."/>
            <person name="Blinkova O."/>
            <person name="Melcher U."/>
            <person name="Palmer M.W."/>
            <person name="Wiley G.B."/>
            <person name="Roe B.A."/>
        </authorList>
    </citation>
    <scope>NUCLEOTIDE SEQUENCE</scope>
    <source>
        <strain evidence="8">08TGP00078</strain>
    </source>
</reference>
<evidence type="ECO:0000256" key="3">
    <source>
        <dbReference type="ARBA" id="ARBA00018091"/>
    </source>
</evidence>
<name>F2YS81_9TOMB</name>
<comment type="similarity">
    <text evidence="2">Belongs to the icosahedral plant coat protein family.</text>
</comment>
<dbReference type="EMBL" id="JF437874">
    <property type="protein sequence ID" value="ADZ73442.1"/>
    <property type="molecule type" value="Genomic_RNA"/>
</dbReference>
<dbReference type="InterPro" id="IPR029053">
    <property type="entry name" value="Viral_coat"/>
</dbReference>